<evidence type="ECO:0000313" key="1">
    <source>
        <dbReference type="EMBL" id="ABE35288.1"/>
    </source>
</evidence>
<gene>
    <name evidence="1" type="ORF">Bxe_B0665</name>
</gene>
<dbReference type="KEGG" id="bxb:DR64_5996"/>
<dbReference type="STRING" id="266265.Bxe_B0665"/>
<proteinExistence type="predicted"/>
<dbReference type="EMBL" id="CP000271">
    <property type="protein sequence ID" value="ABE35288.1"/>
    <property type="molecule type" value="Genomic_DNA"/>
</dbReference>
<dbReference type="PANTHER" id="PTHR36152:SF5">
    <property type="entry name" value="PROTEIN HCP1"/>
    <property type="match status" value="1"/>
</dbReference>
<dbReference type="Pfam" id="PF05638">
    <property type="entry name" value="T6SS_HCP"/>
    <property type="match status" value="1"/>
</dbReference>
<dbReference type="InterPro" id="IPR036624">
    <property type="entry name" value="Hcp1-lik_sf"/>
</dbReference>
<dbReference type="KEGG" id="bxe:Bxe_B0665"/>
<dbReference type="PANTHER" id="PTHR36152">
    <property type="entry name" value="CYTOPLASMIC PROTEIN-RELATED"/>
    <property type="match status" value="1"/>
</dbReference>
<name>Q13KV1_PARXL</name>
<evidence type="ECO:0000313" key="2">
    <source>
        <dbReference type="Proteomes" id="UP000001817"/>
    </source>
</evidence>
<keyword evidence="2" id="KW-1185">Reference proteome</keyword>
<dbReference type="OrthoDB" id="5066999at2"/>
<accession>Q13KV1</accession>
<protein>
    <submittedName>
        <fullName evidence="1">Uncharacterized protein</fullName>
    </submittedName>
</protein>
<organism evidence="1 2">
    <name type="scientific">Paraburkholderia xenovorans (strain LB400)</name>
    <dbReference type="NCBI Taxonomy" id="266265"/>
    <lineage>
        <taxon>Bacteria</taxon>
        <taxon>Pseudomonadati</taxon>
        <taxon>Pseudomonadota</taxon>
        <taxon>Betaproteobacteria</taxon>
        <taxon>Burkholderiales</taxon>
        <taxon>Burkholderiaceae</taxon>
        <taxon>Paraburkholderia</taxon>
    </lineage>
</organism>
<reference evidence="1 2" key="1">
    <citation type="journal article" date="2006" name="Proc. Natl. Acad. Sci. U.S.A.">
        <title>Burkholderia xenovorans LB400 harbors a multi-replicon, 9.73-Mbp genome shaped for versatility.</title>
        <authorList>
            <person name="Chain P.S."/>
            <person name="Denef V.J."/>
            <person name="Konstantinidis K.T."/>
            <person name="Vergez L.M."/>
            <person name="Agullo L."/>
            <person name="Reyes V.L."/>
            <person name="Hauser L."/>
            <person name="Cordova M."/>
            <person name="Gomez L."/>
            <person name="Gonzalez M."/>
            <person name="Land M."/>
            <person name="Lao V."/>
            <person name="Larimer F."/>
            <person name="LiPuma J.J."/>
            <person name="Mahenthiralingam E."/>
            <person name="Malfatti S.A."/>
            <person name="Marx C.J."/>
            <person name="Parnell J.J."/>
            <person name="Ramette A."/>
            <person name="Richardson P."/>
            <person name="Seeger M."/>
            <person name="Smith D."/>
            <person name="Spilker T."/>
            <person name="Sul W.J."/>
            <person name="Tsoi T.V."/>
            <person name="Ulrich L.E."/>
            <person name="Zhulin I.B."/>
            <person name="Tiedje J.M."/>
        </authorList>
    </citation>
    <scope>NUCLEOTIDE SEQUENCE [LARGE SCALE GENOMIC DNA]</scope>
    <source>
        <strain evidence="1 2">LB400</strain>
    </source>
</reference>
<dbReference type="PATRIC" id="fig|266265.5.peg.7123"/>
<sequence length="157" mass="16896">MADIFIKIDGIAGESQDAIHPDEIEVLSWHWKMAQQSAMHSGSGGGAGKATVSDLHFMHGIDRASPNLASYCFHGKHIPQVLLTMRKAGGIPLEYLKIRMYDVIVSHVEAAVGDGIALEHVALSFARMKKEYAVQSAIGGSQGMVTAIIDVKQNLAD</sequence>
<dbReference type="InterPro" id="IPR008514">
    <property type="entry name" value="T6SS_Hcp"/>
</dbReference>
<dbReference type="SUPFAM" id="SSF141452">
    <property type="entry name" value="Hcp1-like"/>
    <property type="match status" value="1"/>
</dbReference>
<dbReference type="AlphaFoldDB" id="Q13KV1"/>
<dbReference type="InterPro" id="IPR053165">
    <property type="entry name" value="HSI-I_assembly_Hcp1"/>
</dbReference>
<dbReference type="Proteomes" id="UP000001817">
    <property type="component" value="Chromosome 2"/>
</dbReference>
<dbReference type="RefSeq" id="WP_011492580.1">
    <property type="nucleotide sequence ID" value="NC_007952.1"/>
</dbReference>
<dbReference type="Gene3D" id="2.30.110.20">
    <property type="entry name" value="Hcp1-like"/>
    <property type="match status" value="1"/>
</dbReference>
<dbReference type="eggNOG" id="COG3157">
    <property type="taxonomic scope" value="Bacteria"/>
</dbReference>